<evidence type="ECO:0000313" key="2">
    <source>
        <dbReference type="EMBL" id="GGG03417.1"/>
    </source>
</evidence>
<dbReference type="InterPro" id="IPR056471">
    <property type="entry name" value="HD-CE"/>
</dbReference>
<dbReference type="Gene3D" id="1.10.3210.10">
    <property type="entry name" value="Hypothetical protein af1432"/>
    <property type="match status" value="1"/>
</dbReference>
<comment type="caution">
    <text evidence="2">The sequence shown here is derived from an EMBL/GenBank/DDBJ whole genome shotgun (WGS) entry which is preliminary data.</text>
</comment>
<organism evidence="2 3">
    <name type="scientific">Pontibacter amylolyticus</name>
    <dbReference type="NCBI Taxonomy" id="1424080"/>
    <lineage>
        <taxon>Bacteria</taxon>
        <taxon>Pseudomonadati</taxon>
        <taxon>Bacteroidota</taxon>
        <taxon>Cytophagia</taxon>
        <taxon>Cytophagales</taxon>
        <taxon>Hymenobacteraceae</taxon>
        <taxon>Pontibacter</taxon>
    </lineage>
</organism>
<accession>A0ABQ1VWV5</accession>
<feature type="domain" description="HD-CE" evidence="1">
    <location>
        <begin position="51"/>
        <end position="233"/>
    </location>
</feature>
<sequence length="335" mass="38734">MWNKQPIEIRMEEALIAQFGQEQGHRYYVQYETARNQLVDEIFPQIRAVEPSLTEHDATHIKDVLKNAELLLGEDISKLNGIDLYCLGLVILFHDVGNIHGRKKHNLYKNTVTVYNHVRNRIAKYNHERTVVLRAAQAHSGLSNTGSTDTLKDIDPTDHIDGHTVRLRDIACILRFADELSEGPQRTSTFMQVNNKYDPKSKIFHKYADSTHIHIDRPNERIAITYHIDIEKKGKKFSAKAEKEFIELIHFTYHRILKLDQERKYTKHYSGLLSPFKKTSVKLNIHVNGQLQNLDLNEITLTDIVVPGDECRNIFELDESYRVENILDALKSIGS</sequence>
<dbReference type="RefSeq" id="WP_188499952.1">
    <property type="nucleotide sequence ID" value="NZ_BMFP01000001.1"/>
</dbReference>
<proteinExistence type="predicted"/>
<protein>
    <recommendedName>
        <fullName evidence="1">HD-CE domain-containing protein</fullName>
    </recommendedName>
</protein>
<keyword evidence="3" id="KW-1185">Reference proteome</keyword>
<dbReference type="Pfam" id="PF24391">
    <property type="entry name" value="HD-CE"/>
    <property type="match status" value="1"/>
</dbReference>
<dbReference type="SUPFAM" id="SSF109604">
    <property type="entry name" value="HD-domain/PDEase-like"/>
    <property type="match status" value="1"/>
</dbReference>
<dbReference type="EMBL" id="BMFP01000001">
    <property type="protein sequence ID" value="GGG03417.1"/>
    <property type="molecule type" value="Genomic_DNA"/>
</dbReference>
<reference evidence="3" key="1">
    <citation type="journal article" date="2019" name="Int. J. Syst. Evol. Microbiol.">
        <title>The Global Catalogue of Microorganisms (GCM) 10K type strain sequencing project: providing services to taxonomists for standard genome sequencing and annotation.</title>
        <authorList>
            <consortium name="The Broad Institute Genomics Platform"/>
            <consortium name="The Broad Institute Genome Sequencing Center for Infectious Disease"/>
            <person name="Wu L."/>
            <person name="Ma J."/>
        </authorList>
    </citation>
    <scope>NUCLEOTIDE SEQUENCE [LARGE SCALE GENOMIC DNA]</scope>
    <source>
        <strain evidence="3">CGMCC 1.12749</strain>
    </source>
</reference>
<dbReference type="Proteomes" id="UP000634043">
    <property type="component" value="Unassembled WGS sequence"/>
</dbReference>
<evidence type="ECO:0000313" key="3">
    <source>
        <dbReference type="Proteomes" id="UP000634043"/>
    </source>
</evidence>
<evidence type="ECO:0000259" key="1">
    <source>
        <dbReference type="Pfam" id="PF24391"/>
    </source>
</evidence>
<gene>
    <name evidence="2" type="ORF">GCM10011323_05300</name>
</gene>
<name>A0ABQ1VWV5_9BACT</name>